<name>A0A4Q7IJ64_9GAMM</name>
<organism evidence="1 2">
    <name type="scientific">Pseudoalteromonas phenolica</name>
    <dbReference type="NCBI Taxonomy" id="161398"/>
    <lineage>
        <taxon>Bacteria</taxon>
        <taxon>Pseudomonadati</taxon>
        <taxon>Pseudomonadota</taxon>
        <taxon>Gammaproteobacteria</taxon>
        <taxon>Alteromonadales</taxon>
        <taxon>Pseudoalteromonadaceae</taxon>
        <taxon>Pseudoalteromonas</taxon>
    </lineage>
</organism>
<reference evidence="1 2" key="1">
    <citation type="submission" date="2018-01" db="EMBL/GenBank/DDBJ databases">
        <title>Co-occurrence of chitin degradation, pigmentation and bioactivity in marine Pseudoalteromonas.</title>
        <authorList>
            <person name="Paulsen S."/>
            <person name="Gram L."/>
            <person name="Machado H."/>
        </authorList>
    </citation>
    <scope>NUCLEOTIDE SEQUENCE [LARGE SCALE GENOMIC DNA]</scope>
    <source>
        <strain evidence="1 2">S3898</strain>
    </source>
</reference>
<dbReference type="EMBL" id="PPSX01000072">
    <property type="protein sequence ID" value="RZQ51880.1"/>
    <property type="molecule type" value="Genomic_DNA"/>
</dbReference>
<dbReference type="Pfam" id="PF26363">
    <property type="entry name" value="Phospholipase-like"/>
    <property type="match status" value="1"/>
</dbReference>
<protein>
    <recommendedName>
        <fullName evidence="3">Fungal lipase-like domain-containing protein</fullName>
    </recommendedName>
</protein>
<evidence type="ECO:0008006" key="3">
    <source>
        <dbReference type="Google" id="ProtNLM"/>
    </source>
</evidence>
<proteinExistence type="predicted"/>
<dbReference type="InterPro" id="IPR029058">
    <property type="entry name" value="AB_hydrolase_fold"/>
</dbReference>
<evidence type="ECO:0000313" key="2">
    <source>
        <dbReference type="Proteomes" id="UP000291338"/>
    </source>
</evidence>
<gene>
    <name evidence="1" type="ORF">C1E23_17160</name>
</gene>
<dbReference type="AlphaFoldDB" id="A0A4Q7IJ64"/>
<dbReference type="Proteomes" id="UP000291338">
    <property type="component" value="Unassembled WGS sequence"/>
</dbReference>
<accession>A0A4Q7IJ64</accession>
<comment type="caution">
    <text evidence="1">The sequence shown here is derived from an EMBL/GenBank/DDBJ whole genome shotgun (WGS) entry which is preliminary data.</text>
</comment>
<sequence>MTHDDLNTEDGLNASIYYNKKSDTYALAYAGTNPKSWGDIKANIVQNFGFESAQYKQAMRVASIVSKRVGDSGLVFTGHSLGGGLTSAASLQTGRQGFTFNAAGLHRKTVGGSINQQSANSLISAYYSASDPLNKWQDRMPNLLNQAVGRRMVVSGAEGHSMQSMYDALRGGN</sequence>
<dbReference type="SUPFAM" id="SSF53474">
    <property type="entry name" value="alpha/beta-Hydrolases"/>
    <property type="match status" value="1"/>
</dbReference>
<dbReference type="Gene3D" id="3.40.50.1820">
    <property type="entry name" value="alpha/beta hydrolase"/>
    <property type="match status" value="1"/>
</dbReference>
<evidence type="ECO:0000313" key="1">
    <source>
        <dbReference type="EMBL" id="RZQ51880.1"/>
    </source>
</evidence>
<dbReference type="RefSeq" id="WP_130256735.1">
    <property type="nucleotide sequence ID" value="NZ_PPSX01000072.1"/>
</dbReference>